<reference evidence="2 3" key="1">
    <citation type="submission" date="2015-08" db="EMBL/GenBank/DDBJ databases">
        <title>The genome of the Asian arowana (Scleropages formosus).</title>
        <authorList>
            <person name="Tan M.H."/>
            <person name="Gan H.M."/>
            <person name="Croft L.J."/>
            <person name="Austin C.M."/>
        </authorList>
    </citation>
    <scope>NUCLEOTIDE SEQUENCE [LARGE SCALE GENOMIC DNA]</scope>
    <source>
        <strain evidence="2">Aro1</strain>
    </source>
</reference>
<evidence type="ECO:0000313" key="2">
    <source>
        <dbReference type="EMBL" id="KPP63124.1"/>
    </source>
</evidence>
<evidence type="ECO:0000313" key="3">
    <source>
        <dbReference type="Proteomes" id="UP000034805"/>
    </source>
</evidence>
<evidence type="ECO:0000256" key="1">
    <source>
        <dbReference type="SAM" id="MobiDB-lite"/>
    </source>
</evidence>
<dbReference type="Proteomes" id="UP000034805">
    <property type="component" value="Unassembled WGS sequence"/>
</dbReference>
<name>A0A0P7UU37_SCLFO</name>
<accession>A0A0P7UU37</accession>
<feature type="region of interest" description="Disordered" evidence="1">
    <location>
        <begin position="129"/>
        <end position="262"/>
    </location>
</feature>
<organism evidence="2 3">
    <name type="scientific">Scleropages formosus</name>
    <name type="common">Asian bonytongue</name>
    <name type="synonym">Osteoglossum formosum</name>
    <dbReference type="NCBI Taxonomy" id="113540"/>
    <lineage>
        <taxon>Eukaryota</taxon>
        <taxon>Metazoa</taxon>
        <taxon>Chordata</taxon>
        <taxon>Craniata</taxon>
        <taxon>Vertebrata</taxon>
        <taxon>Euteleostomi</taxon>
        <taxon>Actinopterygii</taxon>
        <taxon>Neopterygii</taxon>
        <taxon>Teleostei</taxon>
        <taxon>Osteoglossocephala</taxon>
        <taxon>Osteoglossomorpha</taxon>
        <taxon>Osteoglossiformes</taxon>
        <taxon>Osteoglossidae</taxon>
        <taxon>Scleropages</taxon>
    </lineage>
</organism>
<sequence>MRRQIRVFKLSKGYDELPEQHGAPGRRAVLSAVRTRRSPSVPTIAAPGRGRAIGVRHTAPNLLHAFSLFSRDRTFTAFIIVAAGMSVSGKKEFDVKQILRLRWRWFSHSQSSSGSGVGGGGFIQQEGFEHRVGPAQNRLKSRERSGLRKGNSPVHSLLAPTPGPTPVYGRPGTQSWHQHGLIQPLPASDDAPKGSLPDSTATEESGSVREDAGGQPGDPSEEEARERYGAGTPMGTCSSRASVSCSAAADGVADPGRKAAERQQLSFGVSVCAETQYCIAPLGRAEDPDS</sequence>
<protein>
    <submittedName>
        <fullName evidence="2">Uncharacterized protein</fullName>
    </submittedName>
</protein>
<feature type="compositionally biased region" description="Low complexity" evidence="1">
    <location>
        <begin position="237"/>
        <end position="249"/>
    </location>
</feature>
<proteinExistence type="predicted"/>
<dbReference type="EMBL" id="JARO02008133">
    <property type="protein sequence ID" value="KPP63124.1"/>
    <property type="molecule type" value="Genomic_DNA"/>
</dbReference>
<comment type="caution">
    <text evidence="2">The sequence shown here is derived from an EMBL/GenBank/DDBJ whole genome shotgun (WGS) entry which is preliminary data.</text>
</comment>
<gene>
    <name evidence="2" type="ORF">Z043_118642</name>
</gene>
<dbReference type="AlphaFoldDB" id="A0A0P7UU37"/>